<dbReference type="InterPro" id="IPR036922">
    <property type="entry name" value="Rieske_2Fe-2S_sf"/>
</dbReference>
<dbReference type="STRING" id="241244.ATY39_00710"/>
<dbReference type="PROSITE" id="PS51296">
    <property type="entry name" value="RIESKE"/>
    <property type="match status" value="1"/>
</dbReference>
<evidence type="ECO:0000256" key="4">
    <source>
        <dbReference type="ARBA" id="ARBA00023014"/>
    </source>
</evidence>
<keyword evidence="1" id="KW-0001">2Fe-2S</keyword>
<gene>
    <name evidence="7" type="ORF">ATY39_00710</name>
</gene>
<protein>
    <recommendedName>
        <fullName evidence="6">Rieske domain-containing protein</fullName>
    </recommendedName>
</protein>
<dbReference type="GO" id="GO:0005737">
    <property type="term" value="C:cytoplasm"/>
    <property type="evidence" value="ECO:0007669"/>
    <property type="project" value="TreeGrafter"/>
</dbReference>
<dbReference type="PRINTS" id="PR00162">
    <property type="entry name" value="RIESKE"/>
</dbReference>
<dbReference type="GO" id="GO:0016020">
    <property type="term" value="C:membrane"/>
    <property type="evidence" value="ECO:0007669"/>
    <property type="project" value="InterPro"/>
</dbReference>
<dbReference type="OrthoDB" id="9767869at2"/>
<dbReference type="GO" id="GO:0051537">
    <property type="term" value="F:2 iron, 2 sulfur cluster binding"/>
    <property type="evidence" value="ECO:0007669"/>
    <property type="project" value="UniProtKB-KW"/>
</dbReference>
<dbReference type="AlphaFoldDB" id="A0A143H8K8"/>
<dbReference type="Gene3D" id="3.30.9.10">
    <property type="entry name" value="D-Amino Acid Oxidase, subunit A, domain 2"/>
    <property type="match status" value="1"/>
</dbReference>
<dbReference type="InterPro" id="IPR005805">
    <property type="entry name" value="Rieske_Fe-S_prot_C"/>
</dbReference>
<dbReference type="EMBL" id="CP014806">
    <property type="protein sequence ID" value="AMW98064.1"/>
    <property type="molecule type" value="Genomic_DNA"/>
</dbReference>
<dbReference type="GO" id="GO:0004497">
    <property type="term" value="F:monooxygenase activity"/>
    <property type="evidence" value="ECO:0007669"/>
    <property type="project" value="UniProtKB-ARBA"/>
</dbReference>
<reference evidence="8" key="2">
    <citation type="submission" date="2016-03" db="EMBL/GenBank/DDBJ databases">
        <authorList>
            <person name="Seldin L."/>
        </authorList>
    </citation>
    <scope>NUCLEOTIDE SEQUENCE [LARGE SCALE GENOMIC DNA]</scope>
    <source>
        <strain evidence="8">PP9</strain>
    </source>
</reference>
<sequence length="494" mass="55181">MNKLMGESRSFWRMSAKGLSYTKLANTIEVDVAVVGGGISGILASYFLAKKGKKVALLESRELISGTTGGTTAKLSAQHELVYNKLIKQSGEELARLYYEANSKAIDMAESLVKEYGIDCDFERTDAYVFSQEESSLEQLESEEIAYRKLGIDGEMVDDIPISFDIKGALVMRNQAQFHPVKFLQGILRELEDMGAHIYQHTKYMGYERVGDRLTLNTDTQFQVICDDMVLATLFPAEDPESFYSKTMKPSTTHLTAFSHLDRNLKGMYISNDRPELSFRSAYYEGEPVLIIGGQSHPTGDNASTAERYESIKERVEKEFGLTEMLDYWSAHGYLTPDSRAFIGKLQEGIQSIYVMTGFNEWGMTTGIVGAQLIADLIMGEENPYQSLYDPHRSLPKQQNQGKKSTPTILNEAAELKVGQAKKFEVDGKPAGMYKDTNGEVHFMNLACTHLGCEVKWNDGDHTWDCPCHGSIFDGKGEVISGPAKEPLKRVNPF</sequence>
<dbReference type="GO" id="GO:0046872">
    <property type="term" value="F:metal ion binding"/>
    <property type="evidence" value="ECO:0007669"/>
    <property type="project" value="UniProtKB-KW"/>
</dbReference>
<dbReference type="GO" id="GO:0016705">
    <property type="term" value="F:oxidoreductase activity, acting on paired donors, with incorporation or reduction of molecular oxygen"/>
    <property type="evidence" value="ECO:0007669"/>
    <property type="project" value="UniProtKB-ARBA"/>
</dbReference>
<reference evidence="7 8" key="1">
    <citation type="journal article" date="2016" name="Genome Announc.">
        <title>Whole-Genome Sequence of Rummeliibacillus stabekisii Strain PP9 Isolated from Antarctic Soil.</title>
        <authorList>
            <person name="da Mota F.F."/>
            <person name="Vollu R.E."/>
            <person name="Jurelevicius D."/>
            <person name="Seldin L."/>
        </authorList>
    </citation>
    <scope>NUCLEOTIDE SEQUENCE [LARGE SCALE GENOMIC DNA]</scope>
    <source>
        <strain evidence="7 8">PP9</strain>
    </source>
</reference>
<keyword evidence="8" id="KW-1185">Reference proteome</keyword>
<evidence type="ECO:0000256" key="1">
    <source>
        <dbReference type="ARBA" id="ARBA00022714"/>
    </source>
</evidence>
<dbReference type="Gene3D" id="2.102.10.10">
    <property type="entry name" value="Rieske [2Fe-2S] iron-sulphur domain"/>
    <property type="match status" value="1"/>
</dbReference>
<evidence type="ECO:0000256" key="5">
    <source>
        <dbReference type="ARBA" id="ARBA00023157"/>
    </source>
</evidence>
<evidence type="ECO:0000313" key="7">
    <source>
        <dbReference type="EMBL" id="AMW98064.1"/>
    </source>
</evidence>
<dbReference type="KEGG" id="rst:ATY39_00710"/>
<dbReference type="Gene3D" id="3.50.50.60">
    <property type="entry name" value="FAD/NAD(P)-binding domain"/>
    <property type="match status" value="1"/>
</dbReference>
<dbReference type="PANTHER" id="PTHR13847:SF274">
    <property type="entry name" value="RIESKE 2FE-2S IRON-SULFUR PROTEIN YHFW-RELATED"/>
    <property type="match status" value="1"/>
</dbReference>
<dbReference type="SUPFAM" id="SSF51905">
    <property type="entry name" value="FAD/NAD(P)-binding domain"/>
    <property type="match status" value="1"/>
</dbReference>
<dbReference type="Proteomes" id="UP000076021">
    <property type="component" value="Chromosome"/>
</dbReference>
<evidence type="ECO:0000256" key="3">
    <source>
        <dbReference type="ARBA" id="ARBA00023004"/>
    </source>
</evidence>
<dbReference type="InterPro" id="IPR036188">
    <property type="entry name" value="FAD/NAD-bd_sf"/>
</dbReference>
<name>A0A143H8K8_9BACL</name>
<keyword evidence="2" id="KW-0479">Metal-binding</keyword>
<dbReference type="Pfam" id="PF01266">
    <property type="entry name" value="DAO"/>
    <property type="match status" value="1"/>
</dbReference>
<keyword evidence="3" id="KW-0408">Iron</keyword>
<accession>A0A143H8K8</accession>
<dbReference type="InterPro" id="IPR017941">
    <property type="entry name" value="Rieske_2Fe-2S"/>
</dbReference>
<feature type="domain" description="Rieske" evidence="6">
    <location>
        <begin position="408"/>
        <end position="494"/>
    </location>
</feature>
<dbReference type="RefSeq" id="WP_066784352.1">
    <property type="nucleotide sequence ID" value="NZ_CP014806.1"/>
</dbReference>
<keyword evidence="5" id="KW-1015">Disulfide bond</keyword>
<dbReference type="PANTHER" id="PTHR13847">
    <property type="entry name" value="SARCOSINE DEHYDROGENASE-RELATED"/>
    <property type="match status" value="1"/>
</dbReference>
<evidence type="ECO:0000259" key="6">
    <source>
        <dbReference type="PROSITE" id="PS51296"/>
    </source>
</evidence>
<proteinExistence type="predicted"/>
<dbReference type="InterPro" id="IPR006076">
    <property type="entry name" value="FAD-dep_OxRdtase"/>
</dbReference>
<organism evidence="7 8">
    <name type="scientific">Rummeliibacillus stabekisii</name>
    <dbReference type="NCBI Taxonomy" id="241244"/>
    <lineage>
        <taxon>Bacteria</taxon>
        <taxon>Bacillati</taxon>
        <taxon>Bacillota</taxon>
        <taxon>Bacilli</taxon>
        <taxon>Bacillales</taxon>
        <taxon>Caryophanaceae</taxon>
        <taxon>Rummeliibacillus</taxon>
    </lineage>
</organism>
<evidence type="ECO:0000313" key="8">
    <source>
        <dbReference type="Proteomes" id="UP000076021"/>
    </source>
</evidence>
<evidence type="ECO:0000256" key="2">
    <source>
        <dbReference type="ARBA" id="ARBA00022723"/>
    </source>
</evidence>
<dbReference type="Pfam" id="PF00355">
    <property type="entry name" value="Rieske"/>
    <property type="match status" value="1"/>
</dbReference>
<keyword evidence="4" id="KW-0411">Iron-sulfur</keyword>
<dbReference type="SUPFAM" id="SSF50022">
    <property type="entry name" value="ISP domain"/>
    <property type="match status" value="1"/>
</dbReference>